<dbReference type="Proteomes" id="UP000248349">
    <property type="component" value="Unassembled WGS sequence"/>
</dbReference>
<evidence type="ECO:0000256" key="2">
    <source>
        <dbReference type="ARBA" id="ARBA00009877"/>
    </source>
</evidence>
<evidence type="ECO:0008006" key="8">
    <source>
        <dbReference type="Google" id="ProtNLM"/>
    </source>
</evidence>
<evidence type="ECO:0000256" key="4">
    <source>
        <dbReference type="ARBA" id="ARBA00022989"/>
    </source>
</evidence>
<dbReference type="GeneID" id="37073012"/>
<name>A0A318ZH83_9EURO</name>
<dbReference type="GO" id="GO:0032979">
    <property type="term" value="P:protein insertion into mitochondrial inner membrane from matrix"/>
    <property type="evidence" value="ECO:0007669"/>
    <property type="project" value="TreeGrafter"/>
</dbReference>
<accession>A0A318ZH83</accession>
<dbReference type="GO" id="GO:0032977">
    <property type="term" value="F:membrane insertase activity"/>
    <property type="evidence" value="ECO:0007669"/>
    <property type="project" value="InterPro"/>
</dbReference>
<evidence type="ECO:0000313" key="7">
    <source>
        <dbReference type="Proteomes" id="UP000248349"/>
    </source>
</evidence>
<keyword evidence="3" id="KW-0812">Transmembrane</keyword>
<evidence type="ECO:0000256" key="5">
    <source>
        <dbReference type="ARBA" id="ARBA00023136"/>
    </source>
</evidence>
<proteinExistence type="inferred from homology"/>
<protein>
    <recommendedName>
        <fullName evidence="8">Mitochondrial export translocase Oxa2</fullName>
    </recommendedName>
</protein>
<sequence length="341" mass="38393">MYQSLRLTRPTLRATRSLSKFPLQTRQFHPTRSAPFIAEALDSSWLVHGVHNLTGLSWVYSIPLTALFVRTFIGMPLQIFSRLQARREQAAMPVVASWRQLFQSRARALDARQQNPPTLASDKANINIALMRRRKEILRRLGVWRFWRGLPLLQLPVWLSVMETIRAMSGLESGLLAWLLSWAGSTAERVPAEPTLALEGALWFPDLLAGDATGVLPAALTASILLNIHCGWPVPRLRELADLPRLELAKQLSWRGLRLFVQIMTLNVGLSTYYTEAPVALLLYWLTSSSFATLQNLTLDKMMKPHGGKKNAMTESMRPLPLYKTPVRPVKGGKKQTEVLG</sequence>
<dbReference type="RefSeq" id="XP_025432099.1">
    <property type="nucleotide sequence ID" value="XM_025571784.1"/>
</dbReference>
<dbReference type="EMBL" id="KZ821228">
    <property type="protein sequence ID" value="PYH46117.1"/>
    <property type="molecule type" value="Genomic_DNA"/>
</dbReference>
<dbReference type="PANTHER" id="PTHR12428:SF65">
    <property type="entry name" value="CYTOCHROME C OXIDASE ASSEMBLY PROTEIN COX18, MITOCHONDRIAL"/>
    <property type="match status" value="1"/>
</dbReference>
<comment type="similarity">
    <text evidence="2">Belongs to the OXA1/ALB3/YidC family.</text>
</comment>
<dbReference type="PANTHER" id="PTHR12428">
    <property type="entry name" value="OXA1"/>
    <property type="match status" value="1"/>
</dbReference>
<dbReference type="OrthoDB" id="2148490at2759"/>
<dbReference type="AlphaFoldDB" id="A0A318ZH83"/>
<evidence type="ECO:0000256" key="3">
    <source>
        <dbReference type="ARBA" id="ARBA00022692"/>
    </source>
</evidence>
<evidence type="ECO:0000256" key="1">
    <source>
        <dbReference type="ARBA" id="ARBA00004141"/>
    </source>
</evidence>
<evidence type="ECO:0000313" key="6">
    <source>
        <dbReference type="EMBL" id="PYH46117.1"/>
    </source>
</evidence>
<dbReference type="GO" id="GO:0033617">
    <property type="term" value="P:mitochondrial respiratory chain complex IV assembly"/>
    <property type="evidence" value="ECO:0007669"/>
    <property type="project" value="TreeGrafter"/>
</dbReference>
<gene>
    <name evidence="6" type="ORF">BP01DRAFT_294663</name>
</gene>
<organism evidence="6 7">
    <name type="scientific">Aspergillus saccharolyticus JOP 1030-1</name>
    <dbReference type="NCBI Taxonomy" id="1450539"/>
    <lineage>
        <taxon>Eukaryota</taxon>
        <taxon>Fungi</taxon>
        <taxon>Dikarya</taxon>
        <taxon>Ascomycota</taxon>
        <taxon>Pezizomycotina</taxon>
        <taxon>Eurotiomycetes</taxon>
        <taxon>Eurotiomycetidae</taxon>
        <taxon>Eurotiales</taxon>
        <taxon>Aspergillaceae</taxon>
        <taxon>Aspergillus</taxon>
        <taxon>Aspergillus subgen. Circumdati</taxon>
    </lineage>
</organism>
<dbReference type="GO" id="GO:0005743">
    <property type="term" value="C:mitochondrial inner membrane"/>
    <property type="evidence" value="ECO:0007669"/>
    <property type="project" value="TreeGrafter"/>
</dbReference>
<keyword evidence="5" id="KW-0472">Membrane</keyword>
<dbReference type="InterPro" id="IPR001708">
    <property type="entry name" value="YidC/ALB3/OXA1/COX18"/>
</dbReference>
<dbReference type="STRING" id="1450539.A0A318ZH83"/>
<reference evidence="6 7" key="1">
    <citation type="submission" date="2016-12" db="EMBL/GenBank/DDBJ databases">
        <title>The genomes of Aspergillus section Nigri reveals drivers in fungal speciation.</title>
        <authorList>
            <consortium name="DOE Joint Genome Institute"/>
            <person name="Vesth T.C."/>
            <person name="Nybo J."/>
            <person name="Theobald S."/>
            <person name="Brandl J."/>
            <person name="Frisvad J.C."/>
            <person name="Nielsen K.F."/>
            <person name="Lyhne E.K."/>
            <person name="Kogle M.E."/>
            <person name="Kuo A."/>
            <person name="Riley R."/>
            <person name="Clum A."/>
            <person name="Nolan M."/>
            <person name="Lipzen A."/>
            <person name="Salamov A."/>
            <person name="Henrissat B."/>
            <person name="Wiebenga A."/>
            <person name="De Vries R.P."/>
            <person name="Grigoriev I.V."/>
            <person name="Mortensen U.H."/>
            <person name="Andersen M.R."/>
            <person name="Baker S.E."/>
        </authorList>
    </citation>
    <scope>NUCLEOTIDE SEQUENCE [LARGE SCALE GENOMIC DNA]</scope>
    <source>
        <strain evidence="6 7">JOP 1030-1</strain>
    </source>
</reference>
<keyword evidence="7" id="KW-1185">Reference proteome</keyword>
<keyword evidence="4" id="KW-1133">Transmembrane helix</keyword>
<comment type="subcellular location">
    <subcellularLocation>
        <location evidence="1">Membrane</location>
        <topology evidence="1">Multi-pass membrane protein</topology>
    </subcellularLocation>
</comment>